<dbReference type="OrthoDB" id="85471at2157"/>
<keyword evidence="2" id="KW-1185">Reference proteome</keyword>
<dbReference type="KEGG" id="ths:TES1_0673"/>
<dbReference type="Proteomes" id="UP000019027">
    <property type="component" value="Chromosome"/>
</dbReference>
<organism evidence="1 2">
    <name type="scientific">Thermococcus paralvinellae</name>
    <dbReference type="NCBI Taxonomy" id="582419"/>
    <lineage>
        <taxon>Archaea</taxon>
        <taxon>Methanobacteriati</taxon>
        <taxon>Methanobacteriota</taxon>
        <taxon>Thermococci</taxon>
        <taxon>Thermococcales</taxon>
        <taxon>Thermococcaceae</taxon>
        <taxon>Thermococcus</taxon>
    </lineage>
</organism>
<proteinExistence type="predicted"/>
<name>W0I1Y9_9EURY</name>
<reference evidence="1 2" key="1">
    <citation type="journal article" date="2014" name="Int. J. Syst. Evol. Microbiol.">
        <title>Thermococcus paralvinellae sp. nov. and Thermococcus cleftensis sp. nov. of hyperthermophilic heterotrophs from deep-sea hydrothermal vents.</title>
        <authorList>
            <person name="Hensley S.A."/>
            <person name="Jung J.H."/>
            <person name="Park C.S."/>
            <person name="Holden J.F."/>
        </authorList>
    </citation>
    <scope>NUCLEOTIDE SEQUENCE [LARGE SCALE GENOMIC DNA]</scope>
    <source>
        <strain evidence="1 2">ES1</strain>
    </source>
</reference>
<accession>W0I1Y9</accession>
<evidence type="ECO:0000313" key="1">
    <source>
        <dbReference type="EMBL" id="AHF80061.1"/>
    </source>
</evidence>
<dbReference type="InterPro" id="IPR009057">
    <property type="entry name" value="Homeodomain-like_sf"/>
</dbReference>
<protein>
    <recommendedName>
        <fullName evidence="3">Resolvase HTH domain-containing protein</fullName>
    </recommendedName>
</protein>
<dbReference type="SUPFAM" id="SSF46689">
    <property type="entry name" value="Homeodomain-like"/>
    <property type="match status" value="1"/>
</dbReference>
<dbReference type="STRING" id="582419.TES1_0673"/>
<dbReference type="EMBL" id="CP006965">
    <property type="protein sequence ID" value="AHF80061.1"/>
    <property type="molecule type" value="Genomic_DNA"/>
</dbReference>
<sequence length="129" mass="15112">MRVEVKARNNEELLRKIDEMLNENVREVYINLRPTKEILVRILENAPNVRVIGCPPSLYPKVSKRVVNALRQMGIDIVPMKKSRGRPRKYDETVLLQIRELMKKGKTPKEISRELGIPLRTLYYMINGK</sequence>
<dbReference type="GeneID" id="24907864"/>
<evidence type="ECO:0008006" key="3">
    <source>
        <dbReference type="Google" id="ProtNLM"/>
    </source>
</evidence>
<dbReference type="Gene3D" id="1.10.10.60">
    <property type="entry name" value="Homeodomain-like"/>
    <property type="match status" value="1"/>
</dbReference>
<dbReference type="AlphaFoldDB" id="W0I1Y9"/>
<dbReference type="RefSeq" id="WP_042680263.1">
    <property type="nucleotide sequence ID" value="NZ_CP006965.1"/>
</dbReference>
<evidence type="ECO:0000313" key="2">
    <source>
        <dbReference type="Proteomes" id="UP000019027"/>
    </source>
</evidence>
<dbReference type="HOGENOM" id="CLU_1821110_0_0_2"/>
<gene>
    <name evidence="1" type="ORF">TES1_0673</name>
</gene>